<dbReference type="InterPro" id="IPR018704">
    <property type="entry name" value="SecYEG/CpoB_TPR"/>
</dbReference>
<evidence type="ECO:0000256" key="7">
    <source>
        <dbReference type="ARBA" id="ARBA00024197"/>
    </source>
</evidence>
<dbReference type="EMBL" id="JADHQD010000006">
    <property type="protein sequence ID" value="MBL6818087.1"/>
    <property type="molecule type" value="Genomic_DNA"/>
</dbReference>
<name>A0A937IG07_9GAMM</name>
<sequence length="214" mass="24272">MSEVFENNSVLSLLRNFYIRNRKAILIIFSIFLIFVILYVSNNLITKTNNVKAAKLYNDWTSQETESENGKILANKLFNQLVDTYEDSGYAQIALINQASLEAKNGNLEKALEYYEILTSSTEGYGGNKLYNKISRINTARINYALDNYDEALNVLEKYSSSSNALIHELIGDILAKQDKFDLAKEQYIIAKGKYTDETSLSIISMKISNIPSE</sequence>
<comment type="subcellular location">
    <subcellularLocation>
        <location evidence="1">Cell membrane</location>
        <topology evidence="1">Single-pass type II membrane protein</topology>
    </subcellularLocation>
</comment>
<keyword evidence="4 9" id="KW-1133">Transmembrane helix</keyword>
<dbReference type="PANTHER" id="PTHR38035">
    <property type="entry name" value="UPF0070 PROTEIN YFGM"/>
    <property type="match status" value="1"/>
</dbReference>
<reference evidence="11" key="1">
    <citation type="submission" date="2020-10" db="EMBL/GenBank/DDBJ databases">
        <title>Microbiome of the Black Sea water column analyzed by genome centric metagenomics.</title>
        <authorList>
            <person name="Cabello-Yeves P.J."/>
            <person name="Callieri C."/>
            <person name="Picazo A."/>
            <person name="Mehrshad M."/>
            <person name="Haro-Moreno J.M."/>
            <person name="Roda-Garcia J."/>
            <person name="Dzembekova N."/>
            <person name="Slabakova V."/>
            <person name="Slabakova N."/>
            <person name="Moncheva S."/>
            <person name="Rodriguez-Valera F."/>
        </authorList>
    </citation>
    <scope>NUCLEOTIDE SEQUENCE</scope>
    <source>
        <strain evidence="11">BS307-5m-G50</strain>
    </source>
</reference>
<feature type="domain" description="Ancillary SecYEG translocon subunit/Cell division coordinator CpoB TPR" evidence="10">
    <location>
        <begin position="15"/>
        <end position="211"/>
    </location>
</feature>
<evidence type="ECO:0000256" key="3">
    <source>
        <dbReference type="ARBA" id="ARBA00022692"/>
    </source>
</evidence>
<evidence type="ECO:0000313" key="12">
    <source>
        <dbReference type="Proteomes" id="UP000711391"/>
    </source>
</evidence>
<dbReference type="Pfam" id="PF09976">
    <property type="entry name" value="TPR_21"/>
    <property type="match status" value="1"/>
</dbReference>
<evidence type="ECO:0000256" key="4">
    <source>
        <dbReference type="ARBA" id="ARBA00022989"/>
    </source>
</evidence>
<proteinExistence type="inferred from homology"/>
<evidence type="ECO:0000256" key="9">
    <source>
        <dbReference type="SAM" id="Phobius"/>
    </source>
</evidence>
<evidence type="ECO:0000256" key="8">
    <source>
        <dbReference type="ARBA" id="ARBA00024235"/>
    </source>
</evidence>
<dbReference type="Gene3D" id="1.25.40.10">
    <property type="entry name" value="Tetratricopeptide repeat domain"/>
    <property type="match status" value="1"/>
</dbReference>
<dbReference type="Proteomes" id="UP000711391">
    <property type="component" value="Unassembled WGS sequence"/>
</dbReference>
<organism evidence="11 12">
    <name type="scientific">SAR86 cluster bacterium</name>
    <dbReference type="NCBI Taxonomy" id="2030880"/>
    <lineage>
        <taxon>Bacteria</taxon>
        <taxon>Pseudomonadati</taxon>
        <taxon>Pseudomonadota</taxon>
        <taxon>Gammaproteobacteria</taxon>
        <taxon>SAR86 cluster</taxon>
    </lineage>
</organism>
<evidence type="ECO:0000256" key="5">
    <source>
        <dbReference type="ARBA" id="ARBA00023136"/>
    </source>
</evidence>
<keyword evidence="3 9" id="KW-0812">Transmembrane</keyword>
<comment type="caution">
    <text evidence="11">The sequence shown here is derived from an EMBL/GenBank/DDBJ whole genome shotgun (WGS) entry which is preliminary data.</text>
</comment>
<dbReference type="InterPro" id="IPR011990">
    <property type="entry name" value="TPR-like_helical_dom_sf"/>
</dbReference>
<dbReference type="GO" id="GO:0005886">
    <property type="term" value="C:plasma membrane"/>
    <property type="evidence" value="ECO:0007669"/>
    <property type="project" value="UniProtKB-SubCell"/>
</dbReference>
<dbReference type="InterPro" id="IPR026039">
    <property type="entry name" value="YfgM"/>
</dbReference>
<evidence type="ECO:0000256" key="1">
    <source>
        <dbReference type="ARBA" id="ARBA00004401"/>
    </source>
</evidence>
<evidence type="ECO:0000259" key="10">
    <source>
        <dbReference type="Pfam" id="PF09976"/>
    </source>
</evidence>
<keyword evidence="5 9" id="KW-0472">Membrane</keyword>
<protein>
    <recommendedName>
        <fullName evidence="8">Ancillary SecYEG translocon subunit</fullName>
    </recommendedName>
</protein>
<evidence type="ECO:0000313" key="11">
    <source>
        <dbReference type="EMBL" id="MBL6818087.1"/>
    </source>
</evidence>
<keyword evidence="2" id="KW-1003">Cell membrane</keyword>
<accession>A0A937IG07</accession>
<keyword evidence="6" id="KW-0143">Chaperone</keyword>
<evidence type="ECO:0000256" key="2">
    <source>
        <dbReference type="ARBA" id="ARBA00022475"/>
    </source>
</evidence>
<evidence type="ECO:0000256" key="6">
    <source>
        <dbReference type="ARBA" id="ARBA00023186"/>
    </source>
</evidence>
<dbReference type="PANTHER" id="PTHR38035:SF1">
    <property type="entry name" value="ANCILLARY SECYEG TRANSLOCON SUBUNIT"/>
    <property type="match status" value="1"/>
</dbReference>
<comment type="similarity">
    <text evidence="7">Belongs to the YfgM family.</text>
</comment>
<feature type="transmembrane region" description="Helical" evidence="9">
    <location>
        <begin position="24"/>
        <end position="41"/>
    </location>
</feature>
<dbReference type="SUPFAM" id="SSF48452">
    <property type="entry name" value="TPR-like"/>
    <property type="match status" value="1"/>
</dbReference>
<gene>
    <name evidence="11" type="ORF">ISQ64_01625</name>
</gene>
<dbReference type="GO" id="GO:0044877">
    <property type="term" value="F:protein-containing complex binding"/>
    <property type="evidence" value="ECO:0007669"/>
    <property type="project" value="InterPro"/>
</dbReference>
<dbReference type="AlphaFoldDB" id="A0A937IG07"/>